<dbReference type="NCBIfam" id="TIGR01128">
    <property type="entry name" value="holA"/>
    <property type="match status" value="1"/>
</dbReference>
<comment type="similarity">
    <text evidence="6">Belongs to the DNA polymerase HolA subunit family.</text>
</comment>
<sequence length="340" mass="36101">MKLSGPAARRYLERPDPAHAGLLIYGQDAMRVALKRQQAVAAIVGPDAEAEMRLTRLPGADLRRDPAAVQDAMRAQGFFPGPRVVLIEEATDAGAPALTAALADWRPGDAALVVTGGALNARSKLRKLFETDRRAVAVAIYDDPPSRDEIAAELARAGLAQVPPDAMRDLEALARALDPGDFRQTLEKIALYKYGDSAPLSPADIAECAPVTMDAGLDDLIACAADGRLPELCTLMRRIEGQGIAPVSIAIAALRHFRALHAAASAPGGPAEGIGRLRPPVMGPRRDRMLRQAEAWGAVRLEAALAVLVEADLSLRSSSRAPAMAAIERALMRLASMGRR</sequence>
<keyword evidence="2" id="KW-0808">Transferase</keyword>
<name>A0A1N7KQA5_9RHOB</name>
<evidence type="ECO:0000256" key="6">
    <source>
        <dbReference type="ARBA" id="ARBA00034754"/>
    </source>
</evidence>
<keyword evidence="9" id="KW-1185">Reference proteome</keyword>
<dbReference type="GO" id="GO:0009360">
    <property type="term" value="C:DNA polymerase III complex"/>
    <property type="evidence" value="ECO:0007669"/>
    <property type="project" value="TreeGrafter"/>
</dbReference>
<dbReference type="RefSeq" id="WP_076363768.1">
    <property type="nucleotide sequence ID" value="NZ_FTOM01000002.1"/>
</dbReference>
<dbReference type="Proteomes" id="UP000186098">
    <property type="component" value="Unassembled WGS sequence"/>
</dbReference>
<dbReference type="Gene3D" id="1.20.272.10">
    <property type="match status" value="1"/>
</dbReference>
<dbReference type="GO" id="GO:0003887">
    <property type="term" value="F:DNA-directed DNA polymerase activity"/>
    <property type="evidence" value="ECO:0007669"/>
    <property type="project" value="UniProtKB-KW"/>
</dbReference>
<keyword evidence="3" id="KW-0548">Nucleotidyltransferase</keyword>
<evidence type="ECO:0000313" key="8">
    <source>
        <dbReference type="EMBL" id="SIS63789.1"/>
    </source>
</evidence>
<proteinExistence type="inferred from homology"/>
<evidence type="ECO:0000256" key="3">
    <source>
        <dbReference type="ARBA" id="ARBA00022695"/>
    </source>
</evidence>
<dbReference type="PANTHER" id="PTHR34388">
    <property type="entry name" value="DNA POLYMERASE III SUBUNIT DELTA"/>
    <property type="match status" value="1"/>
</dbReference>
<dbReference type="InterPro" id="IPR027417">
    <property type="entry name" value="P-loop_NTPase"/>
</dbReference>
<evidence type="ECO:0000256" key="7">
    <source>
        <dbReference type="ARBA" id="ARBA00049244"/>
    </source>
</evidence>
<dbReference type="OrthoDB" id="9804983at2"/>
<reference evidence="9" key="1">
    <citation type="submission" date="2017-01" db="EMBL/GenBank/DDBJ databases">
        <authorList>
            <person name="Varghese N."/>
            <person name="Submissions S."/>
        </authorList>
    </citation>
    <scope>NUCLEOTIDE SEQUENCE [LARGE SCALE GENOMIC DNA]</scope>
    <source>
        <strain evidence="9">DSM 18714</strain>
    </source>
</reference>
<evidence type="ECO:0000256" key="4">
    <source>
        <dbReference type="ARBA" id="ARBA00022705"/>
    </source>
</evidence>
<dbReference type="AlphaFoldDB" id="A0A1N7KQA5"/>
<dbReference type="PANTHER" id="PTHR34388:SF1">
    <property type="entry name" value="DNA POLYMERASE III SUBUNIT DELTA"/>
    <property type="match status" value="1"/>
</dbReference>
<dbReference type="GO" id="GO:0006261">
    <property type="term" value="P:DNA-templated DNA replication"/>
    <property type="evidence" value="ECO:0007669"/>
    <property type="project" value="TreeGrafter"/>
</dbReference>
<dbReference type="EC" id="2.7.7.7" evidence="1"/>
<keyword evidence="5" id="KW-0239">DNA-directed DNA polymerase</keyword>
<dbReference type="InterPro" id="IPR005790">
    <property type="entry name" value="DNA_polIII_delta"/>
</dbReference>
<accession>A0A1N7KQA5</accession>
<evidence type="ECO:0000256" key="1">
    <source>
        <dbReference type="ARBA" id="ARBA00012417"/>
    </source>
</evidence>
<keyword evidence="4" id="KW-0235">DNA replication</keyword>
<dbReference type="SUPFAM" id="SSF48019">
    <property type="entry name" value="post-AAA+ oligomerization domain-like"/>
    <property type="match status" value="1"/>
</dbReference>
<dbReference type="Gene3D" id="3.40.50.300">
    <property type="entry name" value="P-loop containing nucleotide triphosphate hydrolases"/>
    <property type="match status" value="1"/>
</dbReference>
<dbReference type="STRING" id="407234.SAMN05421795_10246"/>
<dbReference type="EMBL" id="FTOM01000002">
    <property type="protein sequence ID" value="SIS63789.1"/>
    <property type="molecule type" value="Genomic_DNA"/>
</dbReference>
<evidence type="ECO:0000256" key="2">
    <source>
        <dbReference type="ARBA" id="ARBA00022679"/>
    </source>
</evidence>
<organism evidence="8 9">
    <name type="scientific">Phaeovulum vinaykumarii</name>
    <dbReference type="NCBI Taxonomy" id="407234"/>
    <lineage>
        <taxon>Bacteria</taxon>
        <taxon>Pseudomonadati</taxon>
        <taxon>Pseudomonadota</taxon>
        <taxon>Alphaproteobacteria</taxon>
        <taxon>Rhodobacterales</taxon>
        <taxon>Paracoccaceae</taxon>
        <taxon>Phaeovulum</taxon>
    </lineage>
</organism>
<evidence type="ECO:0000313" key="9">
    <source>
        <dbReference type="Proteomes" id="UP000186098"/>
    </source>
</evidence>
<dbReference type="InterPro" id="IPR008921">
    <property type="entry name" value="DNA_pol3_clamp-load_cplx_C"/>
</dbReference>
<gene>
    <name evidence="8" type="ORF">SAMN05421795_10246</name>
</gene>
<protein>
    <recommendedName>
        <fullName evidence="1">DNA-directed DNA polymerase</fullName>
        <ecNumber evidence="1">2.7.7.7</ecNumber>
    </recommendedName>
</protein>
<dbReference type="GO" id="GO:0003677">
    <property type="term" value="F:DNA binding"/>
    <property type="evidence" value="ECO:0007669"/>
    <property type="project" value="InterPro"/>
</dbReference>
<comment type="catalytic activity">
    <reaction evidence="7">
        <text>DNA(n) + a 2'-deoxyribonucleoside 5'-triphosphate = DNA(n+1) + diphosphate</text>
        <dbReference type="Rhea" id="RHEA:22508"/>
        <dbReference type="Rhea" id="RHEA-COMP:17339"/>
        <dbReference type="Rhea" id="RHEA-COMP:17340"/>
        <dbReference type="ChEBI" id="CHEBI:33019"/>
        <dbReference type="ChEBI" id="CHEBI:61560"/>
        <dbReference type="ChEBI" id="CHEBI:173112"/>
        <dbReference type="EC" id="2.7.7.7"/>
    </reaction>
</comment>
<evidence type="ECO:0000256" key="5">
    <source>
        <dbReference type="ARBA" id="ARBA00022932"/>
    </source>
</evidence>